<name>A0ABT6T181_9ACTN</name>
<evidence type="ECO:0000256" key="2">
    <source>
        <dbReference type="ARBA" id="ARBA00023315"/>
    </source>
</evidence>
<proteinExistence type="inferred from homology"/>
<dbReference type="EMBL" id="JASCIS010000022">
    <property type="protein sequence ID" value="MDI3421148.1"/>
    <property type="molecule type" value="Genomic_DNA"/>
</dbReference>
<keyword evidence="6" id="KW-1185">Reference proteome</keyword>
<dbReference type="PANTHER" id="PTHR43792">
    <property type="entry name" value="GNAT FAMILY, PUTATIVE (AFU_ORTHOLOGUE AFUA_3G00765)-RELATED-RELATED"/>
    <property type="match status" value="1"/>
</dbReference>
<evidence type="ECO:0000313" key="5">
    <source>
        <dbReference type="EMBL" id="MDI3421148.1"/>
    </source>
</evidence>
<protein>
    <submittedName>
        <fullName evidence="5">GNAT family N-acetyltransferase</fullName>
    </submittedName>
</protein>
<dbReference type="RefSeq" id="WP_282537015.1">
    <property type="nucleotide sequence ID" value="NZ_JASCIS010000022.1"/>
</dbReference>
<dbReference type="PANTHER" id="PTHR43792:SF8">
    <property type="entry name" value="[RIBOSOMAL PROTEIN US5]-ALANINE N-ACETYLTRANSFERASE"/>
    <property type="match status" value="1"/>
</dbReference>
<dbReference type="Pfam" id="PF13302">
    <property type="entry name" value="Acetyltransf_3"/>
    <property type="match status" value="1"/>
</dbReference>
<comment type="similarity">
    <text evidence="3">Belongs to the acetyltransferase family. RimJ subfamily.</text>
</comment>
<comment type="caution">
    <text evidence="5">The sequence shown here is derived from an EMBL/GenBank/DDBJ whole genome shotgun (WGS) entry which is preliminary data.</text>
</comment>
<evidence type="ECO:0000313" key="6">
    <source>
        <dbReference type="Proteomes" id="UP001237105"/>
    </source>
</evidence>
<keyword evidence="1" id="KW-0808">Transferase</keyword>
<dbReference type="SUPFAM" id="SSF55729">
    <property type="entry name" value="Acyl-CoA N-acyltransferases (Nat)"/>
    <property type="match status" value="1"/>
</dbReference>
<sequence length="160" mass="17709">MPELQLLRPEHAPALLDFERENRAYFARWVPDRGDAYFTEFADIHQARLAEQATGACYFHVVVDEDGSVLGRINLVDVEDGTAHLGYRIAERATGSGLATVAVRRILRLAADSYGLHTLFAETTRVNAGSRAVLTRTGFRCVGETTLEGEPALRFSRSLT</sequence>
<feature type="domain" description="N-acetyltransferase" evidence="4">
    <location>
        <begin position="2"/>
        <end position="160"/>
    </location>
</feature>
<dbReference type="InterPro" id="IPR051531">
    <property type="entry name" value="N-acetyltransferase"/>
</dbReference>
<dbReference type="InterPro" id="IPR016181">
    <property type="entry name" value="Acyl_CoA_acyltransferase"/>
</dbReference>
<reference evidence="5 6" key="1">
    <citation type="submission" date="2023-05" db="EMBL/GenBank/DDBJ databases">
        <title>Draft genome sequence of Streptomyces sp. B-S-A12 isolated from a cave soil in Thailand.</title>
        <authorList>
            <person name="Chamroensaksri N."/>
            <person name="Muangham S."/>
        </authorList>
    </citation>
    <scope>NUCLEOTIDE SEQUENCE [LARGE SCALE GENOMIC DNA]</scope>
    <source>
        <strain evidence="5 6">B-S-A12</strain>
    </source>
</reference>
<evidence type="ECO:0000256" key="1">
    <source>
        <dbReference type="ARBA" id="ARBA00022679"/>
    </source>
</evidence>
<accession>A0ABT6T181</accession>
<dbReference type="InterPro" id="IPR000182">
    <property type="entry name" value="GNAT_dom"/>
</dbReference>
<evidence type="ECO:0000256" key="3">
    <source>
        <dbReference type="ARBA" id="ARBA00038502"/>
    </source>
</evidence>
<keyword evidence="2" id="KW-0012">Acyltransferase</keyword>
<organism evidence="5 6">
    <name type="scientific">Streptomyces luteolus</name>
    <dbReference type="NCBI Taxonomy" id="3043615"/>
    <lineage>
        <taxon>Bacteria</taxon>
        <taxon>Bacillati</taxon>
        <taxon>Actinomycetota</taxon>
        <taxon>Actinomycetes</taxon>
        <taxon>Kitasatosporales</taxon>
        <taxon>Streptomycetaceae</taxon>
        <taxon>Streptomyces</taxon>
    </lineage>
</organism>
<dbReference type="PROSITE" id="PS51186">
    <property type="entry name" value="GNAT"/>
    <property type="match status" value="1"/>
</dbReference>
<dbReference type="Proteomes" id="UP001237105">
    <property type="component" value="Unassembled WGS sequence"/>
</dbReference>
<dbReference type="Gene3D" id="3.40.630.30">
    <property type="match status" value="1"/>
</dbReference>
<evidence type="ECO:0000259" key="4">
    <source>
        <dbReference type="PROSITE" id="PS51186"/>
    </source>
</evidence>
<gene>
    <name evidence="5" type="ORF">QIT00_21755</name>
</gene>